<proteinExistence type="predicted"/>
<keyword evidence="1" id="KW-1133">Transmembrane helix</keyword>
<keyword evidence="1" id="KW-0812">Transmembrane</keyword>
<evidence type="ECO:0008006" key="4">
    <source>
        <dbReference type="Google" id="ProtNLM"/>
    </source>
</evidence>
<reference evidence="2 3" key="1">
    <citation type="journal article" date="2012" name="Int. J. Syst. Evol. Microbiol.">
        <title>Flammeovirga pacifica sp. nov., isolated from deep-sea sediment.</title>
        <authorList>
            <person name="Xu H."/>
            <person name="Fu Y."/>
            <person name="Yang N."/>
            <person name="Ding Z."/>
            <person name="Lai Q."/>
            <person name="Zeng R."/>
        </authorList>
    </citation>
    <scope>NUCLEOTIDE SEQUENCE [LARGE SCALE GENOMIC DNA]</scope>
    <source>
        <strain evidence="3">DSM 24597 / LMG 26175 / WPAGA1</strain>
    </source>
</reference>
<dbReference type="AlphaFoldDB" id="A0A1S1YXW0"/>
<organism evidence="2 3">
    <name type="scientific">Flammeovirga pacifica</name>
    <dbReference type="NCBI Taxonomy" id="915059"/>
    <lineage>
        <taxon>Bacteria</taxon>
        <taxon>Pseudomonadati</taxon>
        <taxon>Bacteroidota</taxon>
        <taxon>Cytophagia</taxon>
        <taxon>Cytophagales</taxon>
        <taxon>Flammeovirgaceae</taxon>
        <taxon>Flammeovirga</taxon>
    </lineage>
</organism>
<dbReference type="Proteomes" id="UP000179797">
    <property type="component" value="Unassembled WGS sequence"/>
</dbReference>
<dbReference type="OrthoDB" id="975779at2"/>
<comment type="caution">
    <text evidence="2">The sequence shown here is derived from an EMBL/GenBank/DDBJ whole genome shotgun (WGS) entry which is preliminary data.</text>
</comment>
<keyword evidence="1" id="KW-0472">Membrane</keyword>
<dbReference type="RefSeq" id="WP_044219232.1">
    <property type="nucleotide sequence ID" value="NZ_JRYR02000001.1"/>
</dbReference>
<evidence type="ECO:0000256" key="1">
    <source>
        <dbReference type="SAM" id="Phobius"/>
    </source>
</evidence>
<sequence>MKKRTVSYKWRQIVKWFYGYFFACFVIAVSNFSAFRQIEDQDVIVEKVIDLRQETMTMTLAAQEFLSYEAHYEEFHRSRQATPIMNEYHRMDKKLEAYVNDVMKSNDSWKVAYEDDLQQFSDLLSKHRKTFSKIVTQLKYRGSQTSGMIGDLQKRTKALQEDPYVNNVLLEEMRLLEKSYLLSADTSDFYKIREINHRLQKEVKVIEMPDSRKHNILNHLRRYNSILLRIVQVDDRIGFRGDVGLTLTLQQNTEAIIELSEKMYRMAQSNKDWWMSTSRWIAVIFGTLSVCVLLVLSLTTNELINKIR</sequence>
<evidence type="ECO:0000313" key="2">
    <source>
        <dbReference type="EMBL" id="OHX65838.1"/>
    </source>
</evidence>
<protein>
    <recommendedName>
        <fullName evidence="4">Chemotaxis methyl-accepting receptor HlyB-like 4HB MCP domain-containing protein</fullName>
    </recommendedName>
</protein>
<dbReference type="STRING" id="915059.NH26_05470"/>
<evidence type="ECO:0000313" key="3">
    <source>
        <dbReference type="Proteomes" id="UP000179797"/>
    </source>
</evidence>
<feature type="transmembrane region" description="Helical" evidence="1">
    <location>
        <begin position="280"/>
        <end position="299"/>
    </location>
</feature>
<dbReference type="EMBL" id="JRYR02000001">
    <property type="protein sequence ID" value="OHX65838.1"/>
    <property type="molecule type" value="Genomic_DNA"/>
</dbReference>
<gene>
    <name evidence="2" type="ORF">NH26_05470</name>
</gene>
<keyword evidence="3" id="KW-1185">Reference proteome</keyword>
<name>A0A1S1YXW0_FLAPC</name>
<accession>A0A1S1YXW0</accession>
<feature type="transmembrane region" description="Helical" evidence="1">
    <location>
        <begin position="16"/>
        <end position="35"/>
    </location>
</feature>